<dbReference type="RefSeq" id="WP_157070262.1">
    <property type="nucleotide sequence ID" value="NZ_CP011125.1"/>
</dbReference>
<gene>
    <name evidence="1" type="ORF">DB32_008329</name>
</gene>
<name>A0A0F6W9Z3_9BACT</name>
<accession>A0A0F6W9Z3</accession>
<dbReference type="KEGG" id="samy:DB32_008329"/>
<protein>
    <submittedName>
        <fullName evidence="1">Tryptophan synthase alpha chain</fullName>
    </submittedName>
</protein>
<dbReference type="AlphaFoldDB" id="A0A0F6W9Z3"/>
<dbReference type="EMBL" id="CP011125">
    <property type="protein sequence ID" value="AKF11180.1"/>
    <property type="molecule type" value="Genomic_DNA"/>
</dbReference>
<evidence type="ECO:0000313" key="1">
    <source>
        <dbReference type="EMBL" id="AKF11180.1"/>
    </source>
</evidence>
<keyword evidence="2" id="KW-1185">Reference proteome</keyword>
<proteinExistence type="predicted"/>
<evidence type="ECO:0000313" key="2">
    <source>
        <dbReference type="Proteomes" id="UP000034883"/>
    </source>
</evidence>
<sequence length="217" mass="21139">MSSAAHGARIVAAITLVIAASACEGAALEGGSRRAGGALACAPICDDAASSDGSTACSPGTRCVAGRCVGWALRDRCTVDLECGTTRSICGTNDDCAVGEVCVDPGGGVGRCAWVQDPGVACDGFGMEIDLAPIAGGAAVRVCVEGGATCRGGSCSEGCESDAQCTRPGAPWCDAVLGECVCRGDEDCVGPGGARCVDGVCIGGGETGECSESTPAM</sequence>
<organism evidence="1 2">
    <name type="scientific">Sandaracinus amylolyticus</name>
    <dbReference type="NCBI Taxonomy" id="927083"/>
    <lineage>
        <taxon>Bacteria</taxon>
        <taxon>Pseudomonadati</taxon>
        <taxon>Myxococcota</taxon>
        <taxon>Polyangia</taxon>
        <taxon>Polyangiales</taxon>
        <taxon>Sandaracinaceae</taxon>
        <taxon>Sandaracinus</taxon>
    </lineage>
</organism>
<dbReference type="STRING" id="927083.DB32_008329"/>
<dbReference type="OrthoDB" id="5516821at2"/>
<dbReference type="Proteomes" id="UP000034883">
    <property type="component" value="Chromosome"/>
</dbReference>
<reference evidence="1 2" key="1">
    <citation type="submission" date="2015-03" db="EMBL/GenBank/DDBJ databases">
        <title>Genome assembly of Sandaracinus amylolyticus DSM 53668.</title>
        <authorList>
            <person name="Sharma G."/>
            <person name="Subramanian S."/>
        </authorList>
    </citation>
    <scope>NUCLEOTIDE SEQUENCE [LARGE SCALE GENOMIC DNA]</scope>
    <source>
        <strain evidence="1 2">DSM 53668</strain>
    </source>
</reference>